<dbReference type="PANTHER" id="PTHR42959:SF1">
    <property type="entry name" value="CARBAMOYLTRANSFERASE HYPF"/>
    <property type="match status" value="1"/>
</dbReference>
<dbReference type="InterPro" id="IPR011125">
    <property type="entry name" value="Znf_HypF"/>
</dbReference>
<keyword evidence="7 9" id="KW-0862">Zinc</keyword>
<proteinExistence type="inferred from homology"/>
<dbReference type="OrthoDB" id="9808093at2"/>
<keyword evidence="3 9" id="KW-0533">Nickel</keyword>
<feature type="region of interest" description="Disordered" evidence="11">
    <location>
        <begin position="1"/>
        <end position="37"/>
    </location>
</feature>
<dbReference type="GO" id="GO:0003998">
    <property type="term" value="F:acylphosphatase activity"/>
    <property type="evidence" value="ECO:0007669"/>
    <property type="project" value="UniProtKB-EC"/>
</dbReference>
<feature type="binding site" evidence="9">
    <location>
        <position position="105"/>
    </location>
    <ligand>
        <name>Zn(2+)</name>
        <dbReference type="ChEBI" id="CHEBI:29105"/>
    </ligand>
</feature>
<dbReference type="AlphaFoldDB" id="A0A4U1J7K3"/>
<protein>
    <recommendedName>
        <fullName evidence="9">Hydrogenase maturation factor HypA</fullName>
    </recommendedName>
</protein>
<evidence type="ECO:0000256" key="6">
    <source>
        <dbReference type="ARBA" id="ARBA00022771"/>
    </source>
</evidence>
<dbReference type="Gene3D" id="3.30.420.40">
    <property type="match status" value="1"/>
</dbReference>
<dbReference type="HAMAP" id="MF_00213">
    <property type="entry name" value="HypA_HybF"/>
    <property type="match status" value="1"/>
</dbReference>
<dbReference type="GO" id="GO:0008270">
    <property type="term" value="F:zinc ion binding"/>
    <property type="evidence" value="ECO:0007669"/>
    <property type="project" value="UniProtKB-UniRule"/>
</dbReference>
<dbReference type="PANTHER" id="PTHR42959">
    <property type="entry name" value="CARBAMOYLTRANSFERASE"/>
    <property type="match status" value="1"/>
</dbReference>
<feature type="binding site" evidence="9">
    <location>
        <position position="108"/>
    </location>
    <ligand>
        <name>Zn(2+)</name>
        <dbReference type="ChEBI" id="CHEBI:29105"/>
    </ligand>
</feature>
<evidence type="ECO:0000256" key="3">
    <source>
        <dbReference type="ARBA" id="ARBA00022596"/>
    </source>
</evidence>
<dbReference type="Gene3D" id="3.30.110.120">
    <property type="match status" value="1"/>
</dbReference>
<comment type="function">
    <text evidence="9">Involved in the maturation of [NiFe] hydrogenases. Required for nickel insertion into the metal center of the hydrogenase.</text>
</comment>
<dbReference type="InterPro" id="IPR017945">
    <property type="entry name" value="DHBP_synth_RibB-like_a/b_dom"/>
</dbReference>
<dbReference type="InterPro" id="IPR001792">
    <property type="entry name" value="Acylphosphatase-like_dom"/>
</dbReference>
<evidence type="ECO:0000313" key="15">
    <source>
        <dbReference type="Proteomes" id="UP000309215"/>
    </source>
</evidence>
<dbReference type="SUPFAM" id="SSF54975">
    <property type="entry name" value="Acylphosphatase/BLUF domain-like"/>
    <property type="match status" value="1"/>
</dbReference>
<feature type="binding site" evidence="9">
    <location>
        <position position="124"/>
    </location>
    <ligand>
        <name>Zn(2+)</name>
        <dbReference type="ChEBI" id="CHEBI:29105"/>
    </ligand>
</feature>
<sequence>MACHPRRSPPSRVRPRPCETWSRERAEEEPTSMHESSLGKEVLRLALARVDDEGAARVRAVRGWVAETEQLDPEAIAFHFAAYARGTKAEGARLHLVLLRVEAECHTCRRTYRPEQHLLLCPRCGSTEATLLGPTGLGIDSMEVDEEDGMARVSLHVEGIVQGVGFRPFVYGKAIALGLSGWVKNGCSAVEIEAEGSPEAIEAFVRALEFDVPKPGAVARIERRELPARTGAAPPSSGFSILPSEEGARPVPLLPADLATCADCMAETLAPEGRRRGYPFTTCARCGPRCTIIESLPYDRDRTSMRTFALCDDCRHEYEDPRNRRFHAETIACPRCGPRLSLLSPAGEEIAEAAHALRDAAAALCAGRVVALRGVGGFQLLVDATDSDAVRVLRRRKRRDEKPFAVLFADAHAAAAAAMLSAEEMRALVGPEAPIVLARRRSPSVLAPEVAPRSPLVGAMLPASPLHRLIAEAAGRPLICTSGNLSGEPLAVDVPEALTRLAGIADLFLVHDRPIVRAIDDSVVRAGPDGISVIRRARGFAPLSVARWAADAPVLGMGAHLKSTMTLAVGGELLTSQHLGDLDGPAAVDLLERTARDMTRFFDLRPSVIACDLHPDYASSRLAERLAREWGAEVVRVQHHHAHVLSVVAEHGLDEGEVLGLAWDGVGLGADGSAWGGEALVASASGFRRVAHLRPFPLPGGDRAAREPRRSALGLLYATLGPDTLTAARGLGDESAASCLLAAMTRGFAAPLSTSVGRLFDAVAALLGLRDTCSFEGQAAMELEWCAATHPDPRPEPYPLPLSDGAPAVADTGPLVQALLTDRAAGRPLAEMAARFHAGLVDLGARVAERVNLPRVVLAGGCFQNDLLTRALTSRLRADGFDVRLPARVPTNDGGISVGQAAIAARSHESRHGGR</sequence>
<evidence type="ECO:0000259" key="13">
    <source>
        <dbReference type="PROSITE" id="PS51163"/>
    </source>
</evidence>
<dbReference type="Pfam" id="PF00708">
    <property type="entry name" value="Acylphosphatase"/>
    <property type="match status" value="1"/>
</dbReference>
<evidence type="ECO:0000256" key="1">
    <source>
        <dbReference type="ARBA" id="ARBA00004711"/>
    </source>
</evidence>
<dbReference type="RefSeq" id="WP_136931915.1">
    <property type="nucleotide sequence ID" value="NZ_SSMQ01000030.1"/>
</dbReference>
<evidence type="ECO:0000256" key="9">
    <source>
        <dbReference type="HAMAP-Rule" id="MF_00213"/>
    </source>
</evidence>
<dbReference type="Pfam" id="PF22521">
    <property type="entry name" value="HypF_C_2"/>
    <property type="match status" value="1"/>
</dbReference>
<evidence type="ECO:0000256" key="8">
    <source>
        <dbReference type="ARBA" id="ARBA00048220"/>
    </source>
</evidence>
<comment type="similarity">
    <text evidence="2">Belongs to the carbamoyltransferase HypF family.</text>
</comment>
<feature type="compositionally biased region" description="Basic residues" evidence="11">
    <location>
        <begin position="1"/>
        <end position="15"/>
    </location>
</feature>
<dbReference type="EMBL" id="SSMQ01000030">
    <property type="protein sequence ID" value="TKD03329.1"/>
    <property type="molecule type" value="Genomic_DNA"/>
</dbReference>
<comment type="similarity">
    <text evidence="9">Belongs to the HypA/HybF family.</text>
</comment>
<comment type="pathway">
    <text evidence="1">Protein modification; [NiFe] hydrogenase maturation.</text>
</comment>
<feature type="domain" description="YrdC-like" evidence="13">
    <location>
        <begin position="354"/>
        <end position="539"/>
    </location>
</feature>
<dbReference type="InterPro" id="IPR017968">
    <property type="entry name" value="Acylphosphatase_CS"/>
</dbReference>
<keyword evidence="15" id="KW-1185">Reference proteome</keyword>
<keyword evidence="6" id="KW-0863">Zinc-finger</keyword>
<dbReference type="InterPro" id="IPR000688">
    <property type="entry name" value="HypA/HybF"/>
</dbReference>
<feature type="binding site" evidence="9">
    <location>
        <position position="121"/>
    </location>
    <ligand>
        <name>Zn(2+)</name>
        <dbReference type="ChEBI" id="CHEBI:29105"/>
    </ligand>
</feature>
<dbReference type="PROSITE" id="PS51160">
    <property type="entry name" value="ACYLPHOSPHATASE_3"/>
    <property type="match status" value="1"/>
</dbReference>
<comment type="caution">
    <text evidence="14">The sequence shown here is derived from an EMBL/GenBank/DDBJ whole genome shotgun (WGS) entry which is preliminary data.</text>
</comment>
<dbReference type="GO" id="GO:0003725">
    <property type="term" value="F:double-stranded RNA binding"/>
    <property type="evidence" value="ECO:0007669"/>
    <property type="project" value="InterPro"/>
</dbReference>
<dbReference type="UniPathway" id="UPA00335"/>
<evidence type="ECO:0000256" key="11">
    <source>
        <dbReference type="SAM" id="MobiDB-lite"/>
    </source>
</evidence>
<dbReference type="PROSITE" id="PS00150">
    <property type="entry name" value="ACYLPHOSPHATASE_1"/>
    <property type="match status" value="1"/>
</dbReference>
<dbReference type="InterPro" id="IPR004421">
    <property type="entry name" value="Carbamoyltransferase_HypF"/>
</dbReference>
<dbReference type="Pfam" id="PF17788">
    <property type="entry name" value="HypF_C"/>
    <property type="match status" value="1"/>
</dbReference>
<feature type="compositionally biased region" description="Basic and acidic residues" evidence="11">
    <location>
        <begin position="21"/>
        <end position="37"/>
    </location>
</feature>
<gene>
    <name evidence="14" type="primary">hypF</name>
    <name evidence="9" type="synonym">hypA</name>
    <name evidence="14" type="ORF">E8A74_26740</name>
</gene>
<dbReference type="Pfam" id="PF01155">
    <property type="entry name" value="HypA"/>
    <property type="match status" value="1"/>
</dbReference>
<dbReference type="Pfam" id="PF01300">
    <property type="entry name" value="Sua5_yciO_yrdC"/>
    <property type="match status" value="1"/>
</dbReference>
<dbReference type="Gene3D" id="3.30.420.360">
    <property type="match status" value="1"/>
</dbReference>
<comment type="catalytic activity">
    <reaction evidence="10">
        <text>an acyl phosphate + H2O = a carboxylate + phosphate + H(+)</text>
        <dbReference type="Rhea" id="RHEA:14965"/>
        <dbReference type="ChEBI" id="CHEBI:15377"/>
        <dbReference type="ChEBI" id="CHEBI:15378"/>
        <dbReference type="ChEBI" id="CHEBI:29067"/>
        <dbReference type="ChEBI" id="CHEBI:43474"/>
        <dbReference type="ChEBI" id="CHEBI:59918"/>
        <dbReference type="EC" id="3.6.1.7"/>
    </reaction>
</comment>
<keyword evidence="5 9" id="KW-0479">Metal-binding</keyword>
<dbReference type="InterPro" id="IPR051060">
    <property type="entry name" value="Carbamoyltrans_HypF-like"/>
</dbReference>
<dbReference type="InterPro" id="IPR006070">
    <property type="entry name" value="Sua5-like_dom"/>
</dbReference>
<dbReference type="GO" id="GO:0016743">
    <property type="term" value="F:carboxyl- or carbamoyltransferase activity"/>
    <property type="evidence" value="ECO:0007669"/>
    <property type="project" value="InterPro"/>
</dbReference>
<feature type="active site" evidence="10">
    <location>
        <position position="167"/>
    </location>
</feature>
<evidence type="ECO:0000256" key="10">
    <source>
        <dbReference type="PROSITE-ProRule" id="PRU00520"/>
    </source>
</evidence>
<evidence type="ECO:0000313" key="14">
    <source>
        <dbReference type="EMBL" id="TKD03329.1"/>
    </source>
</evidence>
<feature type="domain" description="Acylphosphatase-like" evidence="12">
    <location>
        <begin position="152"/>
        <end position="243"/>
    </location>
</feature>
<dbReference type="GO" id="GO:0051604">
    <property type="term" value="P:protein maturation"/>
    <property type="evidence" value="ECO:0007669"/>
    <property type="project" value="InterPro"/>
</dbReference>
<dbReference type="SUPFAM" id="SSF55821">
    <property type="entry name" value="YrdC/RibB"/>
    <property type="match status" value="1"/>
</dbReference>
<evidence type="ECO:0000256" key="5">
    <source>
        <dbReference type="ARBA" id="ARBA00022723"/>
    </source>
</evidence>
<dbReference type="InterPro" id="IPR041440">
    <property type="entry name" value="HypF_C"/>
</dbReference>
<organism evidence="14 15">
    <name type="scientific">Polyangium fumosum</name>
    <dbReference type="NCBI Taxonomy" id="889272"/>
    <lineage>
        <taxon>Bacteria</taxon>
        <taxon>Pseudomonadati</taxon>
        <taxon>Myxococcota</taxon>
        <taxon>Polyangia</taxon>
        <taxon>Polyangiales</taxon>
        <taxon>Polyangiaceae</taxon>
        <taxon>Polyangium</taxon>
    </lineage>
</organism>
<dbReference type="InterPro" id="IPR036046">
    <property type="entry name" value="Acylphosphatase-like_dom_sf"/>
</dbReference>
<dbReference type="Proteomes" id="UP000309215">
    <property type="component" value="Unassembled WGS sequence"/>
</dbReference>
<accession>A0A4U1J7K3</accession>
<dbReference type="GO" id="GO:0016874">
    <property type="term" value="F:ligase activity"/>
    <property type="evidence" value="ECO:0007669"/>
    <property type="project" value="UniProtKB-KW"/>
</dbReference>
<name>A0A4U1J7K3_9BACT</name>
<evidence type="ECO:0000256" key="7">
    <source>
        <dbReference type="ARBA" id="ARBA00022833"/>
    </source>
</evidence>
<evidence type="ECO:0000256" key="4">
    <source>
        <dbReference type="ARBA" id="ARBA00022598"/>
    </source>
</evidence>
<dbReference type="Gene3D" id="3.90.870.50">
    <property type="match status" value="1"/>
</dbReference>
<dbReference type="Gene3D" id="3.30.2320.80">
    <property type="match status" value="1"/>
</dbReference>
<reference evidence="14 15" key="1">
    <citation type="submission" date="2019-04" db="EMBL/GenBank/DDBJ databases">
        <authorList>
            <person name="Li Y."/>
            <person name="Wang J."/>
        </authorList>
    </citation>
    <scope>NUCLEOTIDE SEQUENCE [LARGE SCALE GENOMIC DNA]</scope>
    <source>
        <strain evidence="14 15">DSM 14668</strain>
    </source>
</reference>
<dbReference type="NCBIfam" id="TIGR00143">
    <property type="entry name" value="hypF"/>
    <property type="match status" value="1"/>
</dbReference>
<dbReference type="GO" id="GO:0016151">
    <property type="term" value="F:nickel cation binding"/>
    <property type="evidence" value="ECO:0007669"/>
    <property type="project" value="UniProtKB-UniRule"/>
</dbReference>
<dbReference type="Pfam" id="PF07503">
    <property type="entry name" value="zf-HYPF"/>
    <property type="match status" value="2"/>
</dbReference>
<feature type="active site" evidence="10">
    <location>
        <position position="185"/>
    </location>
</feature>
<evidence type="ECO:0000256" key="2">
    <source>
        <dbReference type="ARBA" id="ARBA00008097"/>
    </source>
</evidence>
<keyword evidence="4" id="KW-0436">Ligase</keyword>
<dbReference type="InterPro" id="IPR055128">
    <property type="entry name" value="HypF_C_2"/>
</dbReference>
<feature type="binding site" evidence="9">
    <location>
        <position position="34"/>
    </location>
    <ligand>
        <name>Ni(2+)</name>
        <dbReference type="ChEBI" id="CHEBI:49786"/>
    </ligand>
</feature>
<evidence type="ECO:0000259" key="12">
    <source>
        <dbReference type="PROSITE" id="PS51160"/>
    </source>
</evidence>
<comment type="catalytic activity">
    <reaction evidence="8">
        <text>C-terminal L-cysteinyl-[HypE protein] + carbamoyl phosphate + ATP + H2O = C-terminal S-carboxamide-L-cysteinyl-[HypE protein] + AMP + phosphate + diphosphate + H(+)</text>
        <dbReference type="Rhea" id="RHEA:55636"/>
        <dbReference type="Rhea" id="RHEA-COMP:14247"/>
        <dbReference type="Rhea" id="RHEA-COMP:14392"/>
        <dbReference type="ChEBI" id="CHEBI:15377"/>
        <dbReference type="ChEBI" id="CHEBI:15378"/>
        <dbReference type="ChEBI" id="CHEBI:30616"/>
        <dbReference type="ChEBI" id="CHEBI:33019"/>
        <dbReference type="ChEBI" id="CHEBI:43474"/>
        <dbReference type="ChEBI" id="CHEBI:58228"/>
        <dbReference type="ChEBI" id="CHEBI:76913"/>
        <dbReference type="ChEBI" id="CHEBI:139126"/>
        <dbReference type="ChEBI" id="CHEBI:456215"/>
    </reaction>
</comment>
<keyword evidence="10" id="KW-0378">Hydrolase</keyword>
<dbReference type="PROSITE" id="PS51163">
    <property type="entry name" value="YRDC"/>
    <property type="match status" value="1"/>
</dbReference>
<keyword evidence="14" id="KW-0808">Transferase</keyword>